<dbReference type="InterPro" id="IPR002067">
    <property type="entry name" value="MCP"/>
</dbReference>
<evidence type="ECO:0000313" key="12">
    <source>
        <dbReference type="Proteomes" id="UP000235220"/>
    </source>
</evidence>
<dbReference type="Gene3D" id="1.50.40.10">
    <property type="entry name" value="Mitochondrial carrier domain"/>
    <property type="match status" value="1"/>
</dbReference>
<keyword evidence="12" id="KW-1185">Reference proteome</keyword>
<evidence type="ECO:0000256" key="8">
    <source>
        <dbReference type="ARBA" id="ARBA00023128"/>
    </source>
</evidence>
<dbReference type="OrthoDB" id="270584at2759"/>
<dbReference type="GO" id="GO:0055085">
    <property type="term" value="P:transmembrane transport"/>
    <property type="evidence" value="ECO:0007669"/>
    <property type="project" value="InterPro"/>
</dbReference>
<dbReference type="FunFam" id="1.50.40.10:FF:000098">
    <property type="entry name" value="Mitochondrial substrate carrier family protein"/>
    <property type="match status" value="1"/>
</dbReference>
<dbReference type="InterPro" id="IPR018108">
    <property type="entry name" value="MCP_transmembrane"/>
</dbReference>
<keyword evidence="4 11" id="KW-0812">Transmembrane</keyword>
<keyword evidence="8" id="KW-0496">Mitochondrion</keyword>
<dbReference type="AlphaFoldDB" id="A0A2I4GT11"/>
<evidence type="ECO:0000256" key="5">
    <source>
        <dbReference type="ARBA" id="ARBA00022737"/>
    </source>
</evidence>
<dbReference type="STRING" id="51240.A0A2I4GT11"/>
<organism evidence="12 13">
    <name type="scientific">Juglans regia</name>
    <name type="common">English walnut</name>
    <dbReference type="NCBI Taxonomy" id="51240"/>
    <lineage>
        <taxon>Eukaryota</taxon>
        <taxon>Viridiplantae</taxon>
        <taxon>Streptophyta</taxon>
        <taxon>Embryophyta</taxon>
        <taxon>Tracheophyta</taxon>
        <taxon>Spermatophyta</taxon>
        <taxon>Magnoliopsida</taxon>
        <taxon>eudicotyledons</taxon>
        <taxon>Gunneridae</taxon>
        <taxon>Pentapetalae</taxon>
        <taxon>rosids</taxon>
        <taxon>fabids</taxon>
        <taxon>Fagales</taxon>
        <taxon>Juglandaceae</taxon>
        <taxon>Juglans</taxon>
    </lineage>
</organism>
<protein>
    <submittedName>
        <fullName evidence="13">Probable mitochondrial adenine nucleotide transporter BTL3</fullName>
    </submittedName>
</protein>
<keyword evidence="6" id="KW-0999">Mitochondrion inner membrane</keyword>
<dbReference type="PROSITE" id="PS50920">
    <property type="entry name" value="SOLCAR"/>
    <property type="match status" value="3"/>
</dbReference>
<keyword evidence="5" id="KW-0677">Repeat</keyword>
<dbReference type="Proteomes" id="UP000235220">
    <property type="component" value="Chromosome 1"/>
</dbReference>
<sequence>MHGPDRWLTHLIKSEPSDSFLLHGLGGLFLNHGTIPPSFVSLIPPKSCSDSASGLISVPRSPRKVVRFEASRRGKRICGHFLSVSLSINGDGNGDDGYVRESGEVLGQNGNKSLEEEEEAMSYKDEEKVRTVKTGGSNAMNVTKHLWSGAVAAMVSRTFVAPLERLKLEYIVRGEQKNLFELITKIAATQGLQGFWKGNFVNILRTAPFKAINFYAYDTYRNHLMKLTGNEETTNFERFIAGAASGITATLLCIPMDTIRTKMIAPGGEALGGVIGTFRHLIYTEGFFSLYKGLVPSIISMAPSGAVFYGVYDMLKSAYLHSPEGRKRIKNMKQEGGELNALEQLELGPTRTLLYGAIAGACAEAATYPFEVVRRQLQMQVRETRLNALATCVKIVEKGGVPALYAGLIPSLLQVLPSAAISYFVYEFMKIVLNVEST</sequence>
<comment type="similarity">
    <text evidence="2 11">Belongs to the mitochondrial carrier (TC 2.A.29) family.</text>
</comment>
<dbReference type="InterPro" id="IPR023395">
    <property type="entry name" value="MCP_dom_sf"/>
</dbReference>
<evidence type="ECO:0000256" key="10">
    <source>
        <dbReference type="ARBA" id="ARBA00054707"/>
    </source>
</evidence>
<evidence type="ECO:0000256" key="4">
    <source>
        <dbReference type="ARBA" id="ARBA00022692"/>
    </source>
</evidence>
<dbReference type="KEGG" id="jre:109010609"/>
<gene>
    <name evidence="13" type="primary">LOC109010609</name>
</gene>
<evidence type="ECO:0000256" key="11">
    <source>
        <dbReference type="RuleBase" id="RU000488"/>
    </source>
</evidence>
<evidence type="ECO:0000256" key="1">
    <source>
        <dbReference type="ARBA" id="ARBA00004448"/>
    </source>
</evidence>
<dbReference type="Pfam" id="PF00153">
    <property type="entry name" value="Mito_carr"/>
    <property type="match status" value="3"/>
</dbReference>
<accession>A0A2I4GT11</accession>
<dbReference type="Gramene" id="Jr01_16920_p1">
    <property type="protein sequence ID" value="cds.Jr01_16920_p1"/>
    <property type="gene ID" value="Jr01_16920"/>
</dbReference>
<dbReference type="SUPFAM" id="SSF103506">
    <property type="entry name" value="Mitochondrial carrier"/>
    <property type="match status" value="1"/>
</dbReference>
<keyword evidence="7" id="KW-1133">Transmembrane helix</keyword>
<reference evidence="13" key="1">
    <citation type="submission" date="2025-08" db="UniProtKB">
        <authorList>
            <consortium name="RefSeq"/>
        </authorList>
    </citation>
    <scope>IDENTIFICATION</scope>
    <source>
        <tissue evidence="13">Leaves</tissue>
    </source>
</reference>
<dbReference type="GO" id="GO:0005743">
    <property type="term" value="C:mitochondrial inner membrane"/>
    <property type="evidence" value="ECO:0007669"/>
    <property type="project" value="UniProtKB-SubCell"/>
</dbReference>
<evidence type="ECO:0000256" key="9">
    <source>
        <dbReference type="ARBA" id="ARBA00023136"/>
    </source>
</evidence>
<evidence type="ECO:0000256" key="3">
    <source>
        <dbReference type="ARBA" id="ARBA00022448"/>
    </source>
</evidence>
<dbReference type="FunCoup" id="A0A2I4GT11">
    <property type="interactions" value="1117"/>
</dbReference>
<evidence type="ECO:0000256" key="2">
    <source>
        <dbReference type="ARBA" id="ARBA00006375"/>
    </source>
</evidence>
<evidence type="ECO:0000256" key="6">
    <source>
        <dbReference type="ARBA" id="ARBA00022792"/>
    </source>
</evidence>
<keyword evidence="9" id="KW-0472">Membrane</keyword>
<keyword evidence="3 11" id="KW-0813">Transport</keyword>
<comment type="subcellular location">
    <subcellularLocation>
        <location evidence="1">Mitochondrion inner membrane</location>
        <topology evidence="1">Multi-pass membrane protein</topology>
    </subcellularLocation>
</comment>
<proteinExistence type="inferred from homology"/>
<evidence type="ECO:0000256" key="7">
    <source>
        <dbReference type="ARBA" id="ARBA00022989"/>
    </source>
</evidence>
<dbReference type="GeneID" id="109010609"/>
<evidence type="ECO:0000313" key="13">
    <source>
        <dbReference type="RefSeq" id="XP_018847033.2"/>
    </source>
</evidence>
<name>A0A2I4GT11_JUGRE</name>
<comment type="function">
    <text evidence="10">Probable mitochondrial adenylate carrier that catalyzes the transport of ATP, ADP and AMP.</text>
</comment>
<dbReference type="PRINTS" id="PR00926">
    <property type="entry name" value="MITOCARRIER"/>
</dbReference>
<dbReference type="RefSeq" id="XP_018847033.2">
    <property type="nucleotide sequence ID" value="XM_018991488.2"/>
</dbReference>
<dbReference type="PANTHER" id="PTHR24089">
    <property type="entry name" value="SOLUTE CARRIER FAMILY 25"/>
    <property type="match status" value="1"/>
</dbReference>